<evidence type="ECO:0000256" key="1">
    <source>
        <dbReference type="ARBA" id="ARBA00022801"/>
    </source>
</evidence>
<dbReference type="Gene3D" id="3.40.50.1820">
    <property type="entry name" value="alpha/beta hydrolase"/>
    <property type="match status" value="1"/>
</dbReference>
<dbReference type="AlphaFoldDB" id="A0A841RNM4"/>
<comment type="caution">
    <text evidence="3">The sequence shown here is derived from an EMBL/GenBank/DDBJ whole genome shotgun (WGS) entry which is preliminary data.</text>
</comment>
<dbReference type="PRINTS" id="PR00111">
    <property type="entry name" value="ABHYDROLASE"/>
</dbReference>
<accession>A0A841RNM4</accession>
<evidence type="ECO:0000313" key="4">
    <source>
        <dbReference type="Proteomes" id="UP000572212"/>
    </source>
</evidence>
<dbReference type="SUPFAM" id="SSF53474">
    <property type="entry name" value="alpha/beta-Hydrolases"/>
    <property type="match status" value="1"/>
</dbReference>
<dbReference type="InterPro" id="IPR029058">
    <property type="entry name" value="AB_hydrolase_fold"/>
</dbReference>
<dbReference type="GO" id="GO:0016020">
    <property type="term" value="C:membrane"/>
    <property type="evidence" value="ECO:0007669"/>
    <property type="project" value="TreeGrafter"/>
</dbReference>
<dbReference type="GO" id="GO:0016787">
    <property type="term" value="F:hydrolase activity"/>
    <property type="evidence" value="ECO:0007669"/>
    <property type="project" value="UniProtKB-KW"/>
</dbReference>
<dbReference type="Pfam" id="PF00561">
    <property type="entry name" value="Abhydrolase_1"/>
    <property type="match status" value="1"/>
</dbReference>
<sequence>MFINIDGLKIHYHLAGQGQPIVLLHGWGTSLDLFESMENYLLPNFQVISLDFPGFGKSDEPLEPWDVERYVQFFEEFLAKLEIENPILVGHSFGGRVSIKFASRHSVHKIILIGSAGIKPKRSFDYYMKVYSYKALKKVLNLPILNKYKDQIMEKYRGKAGSSDYQKASRVMQQTLSKVVNEDLQHHMPHIKAPTLLIWGKNDTATPLEDGKKMEQLIPGAGLVALDNAGHYVFLEQQNRVHLIMNSFLEEDKGVN</sequence>
<proteinExistence type="predicted"/>
<gene>
    <name evidence="3" type="ORF">GGQ92_002007</name>
</gene>
<organism evidence="3 4">
    <name type="scientific">Gracilibacillus halotolerans</name>
    <dbReference type="NCBI Taxonomy" id="74386"/>
    <lineage>
        <taxon>Bacteria</taxon>
        <taxon>Bacillati</taxon>
        <taxon>Bacillota</taxon>
        <taxon>Bacilli</taxon>
        <taxon>Bacillales</taxon>
        <taxon>Bacillaceae</taxon>
        <taxon>Gracilibacillus</taxon>
    </lineage>
</organism>
<dbReference type="PANTHER" id="PTHR43798:SF31">
    <property type="entry name" value="AB HYDROLASE SUPERFAMILY PROTEIN YCLE"/>
    <property type="match status" value="1"/>
</dbReference>
<dbReference type="Proteomes" id="UP000572212">
    <property type="component" value="Unassembled WGS sequence"/>
</dbReference>
<dbReference type="InterPro" id="IPR000073">
    <property type="entry name" value="AB_hydrolase_1"/>
</dbReference>
<dbReference type="EMBL" id="JACHON010000009">
    <property type="protein sequence ID" value="MBB6513203.1"/>
    <property type="molecule type" value="Genomic_DNA"/>
</dbReference>
<feature type="domain" description="AB hydrolase-1" evidence="2">
    <location>
        <begin position="20"/>
        <end position="236"/>
    </location>
</feature>
<dbReference type="PANTHER" id="PTHR43798">
    <property type="entry name" value="MONOACYLGLYCEROL LIPASE"/>
    <property type="match status" value="1"/>
</dbReference>
<keyword evidence="1" id="KW-0378">Hydrolase</keyword>
<protein>
    <submittedName>
        <fullName evidence="3">Pimeloyl-ACP methyl ester carboxylesterase</fullName>
    </submittedName>
</protein>
<reference evidence="3 4" key="1">
    <citation type="submission" date="2020-08" db="EMBL/GenBank/DDBJ databases">
        <title>Genomic Encyclopedia of Type Strains, Phase IV (KMG-IV): sequencing the most valuable type-strain genomes for metagenomic binning, comparative biology and taxonomic classification.</title>
        <authorList>
            <person name="Goeker M."/>
        </authorList>
    </citation>
    <scope>NUCLEOTIDE SEQUENCE [LARGE SCALE GENOMIC DNA]</scope>
    <source>
        <strain evidence="3 4">DSM 11805</strain>
    </source>
</reference>
<dbReference type="InterPro" id="IPR050266">
    <property type="entry name" value="AB_hydrolase_sf"/>
</dbReference>
<keyword evidence="4" id="KW-1185">Reference proteome</keyword>
<evidence type="ECO:0000313" key="3">
    <source>
        <dbReference type="EMBL" id="MBB6513203.1"/>
    </source>
</evidence>
<evidence type="ECO:0000259" key="2">
    <source>
        <dbReference type="Pfam" id="PF00561"/>
    </source>
</evidence>
<name>A0A841RNM4_9BACI</name>
<dbReference type="RefSeq" id="WP_184247961.1">
    <property type="nucleotide sequence ID" value="NZ_BAAACU010000055.1"/>
</dbReference>